<dbReference type="Proteomes" id="UP000580839">
    <property type="component" value="Unassembled WGS sequence"/>
</dbReference>
<dbReference type="GO" id="GO:0016603">
    <property type="term" value="F:glutaminyl-peptide cyclotransferase activity"/>
    <property type="evidence" value="ECO:0007669"/>
    <property type="project" value="TreeGrafter"/>
</dbReference>
<feature type="domain" description="Peptidase M28" evidence="3">
    <location>
        <begin position="92"/>
        <end position="298"/>
    </location>
</feature>
<dbReference type="SUPFAM" id="SSF53187">
    <property type="entry name" value="Zn-dependent exopeptidases"/>
    <property type="match status" value="1"/>
</dbReference>
<dbReference type="InterPro" id="IPR007484">
    <property type="entry name" value="Peptidase_M28"/>
</dbReference>
<dbReference type="GO" id="GO:0008270">
    <property type="term" value="F:zinc ion binding"/>
    <property type="evidence" value="ECO:0007669"/>
    <property type="project" value="TreeGrafter"/>
</dbReference>
<proteinExistence type="predicted"/>
<evidence type="ECO:0000313" key="5">
    <source>
        <dbReference type="Proteomes" id="UP000580839"/>
    </source>
</evidence>
<organism evidence="4 5">
    <name type="scientific">Eiseniibacteriota bacterium</name>
    <dbReference type="NCBI Taxonomy" id="2212470"/>
    <lineage>
        <taxon>Bacteria</taxon>
        <taxon>Candidatus Eiseniibacteriota</taxon>
    </lineage>
</organism>
<dbReference type="PANTHER" id="PTHR12283:SF6">
    <property type="entry name" value="GLUTAMINYL-PEPTIDE CYCLOTRANSFERASE-RELATED"/>
    <property type="match status" value="1"/>
</dbReference>
<dbReference type="Pfam" id="PF04389">
    <property type="entry name" value="Peptidase_M28"/>
    <property type="match status" value="1"/>
</dbReference>
<dbReference type="InterPro" id="IPR040234">
    <property type="entry name" value="QC/QCL"/>
</dbReference>
<keyword evidence="2" id="KW-0012">Acyltransferase</keyword>
<reference evidence="4 5" key="1">
    <citation type="submission" date="2020-04" db="EMBL/GenBank/DDBJ databases">
        <title>Metagenomic profiling of ammonia- and methane-oxidizing microorganisms in a Dutch drinking water treatment plant.</title>
        <authorList>
            <person name="Poghosyan L."/>
            <person name="Leucker S."/>
        </authorList>
    </citation>
    <scope>NUCLEOTIDE SEQUENCE [LARGE SCALE GENOMIC DNA]</scope>
    <source>
        <strain evidence="4">S-RSF-IL-03</strain>
    </source>
</reference>
<dbReference type="EMBL" id="JABFRW010000080">
    <property type="protein sequence ID" value="NOT33932.1"/>
    <property type="molecule type" value="Genomic_DNA"/>
</dbReference>
<accession>A0A849SEX7</accession>
<dbReference type="Gene3D" id="3.40.630.10">
    <property type="entry name" value="Zn peptidases"/>
    <property type="match status" value="1"/>
</dbReference>
<evidence type="ECO:0000256" key="2">
    <source>
        <dbReference type="ARBA" id="ARBA00023315"/>
    </source>
</evidence>
<protein>
    <submittedName>
        <fullName evidence="4">M28 family peptidase</fullName>
    </submittedName>
</protein>
<evidence type="ECO:0000256" key="1">
    <source>
        <dbReference type="ARBA" id="ARBA00022679"/>
    </source>
</evidence>
<evidence type="ECO:0000259" key="3">
    <source>
        <dbReference type="Pfam" id="PF04389"/>
    </source>
</evidence>
<evidence type="ECO:0000313" key="4">
    <source>
        <dbReference type="EMBL" id="NOT33932.1"/>
    </source>
</evidence>
<keyword evidence="1" id="KW-0808">Transferase</keyword>
<dbReference type="PANTHER" id="PTHR12283">
    <property type="entry name" value="GLUTAMINYL-PEPTIDE CYCLOTRANSFERASE"/>
    <property type="match status" value="1"/>
</dbReference>
<dbReference type="AlphaFoldDB" id="A0A849SEX7"/>
<gene>
    <name evidence="4" type="ORF">HOP12_07155</name>
</gene>
<comment type="caution">
    <text evidence="4">The sequence shown here is derived from an EMBL/GenBank/DDBJ whole genome shotgun (WGS) entry which is preliminary data.</text>
</comment>
<sequence>MRARGRLEWGGVLALACATGCTQRAALPAVDPVRLHARVVHQVAQGPRVPGTPGHAAVRDWIAAELARLGARVERQPFVDSTLGRPVSLENLIGHFEAAGGGPGERHVVLAAHFDTRPVADMDTVAENRSQPIPGANDGASGVAVLLEVAELLAEHRAPIRVDLVFFDGEDLGRPSEPETYSLGARGYAARLVAPLPIAAFVFDMVGDRDLQIHPEAYSSERAASLVALVAEAAQATGSTGFKPGVRYRVTDDHLPLLDAGIPAVDIIDFDYPAWHTLADTPDQVSGASLAQVARVAAWIVYASSLARPR</sequence>
<name>A0A849SEX7_UNCEI</name>